<keyword evidence="6" id="KW-0694">RNA-binding</keyword>
<keyword evidence="3" id="KW-0540">Nuclease</keyword>
<dbReference type="AlphaFoldDB" id="A0A964BS48"/>
<dbReference type="SUPFAM" id="SSF54786">
    <property type="entry name" value="YcfA/nrd intein domain"/>
    <property type="match status" value="1"/>
</dbReference>
<dbReference type="InterPro" id="IPR012933">
    <property type="entry name" value="HicA_mRNA_interferase"/>
</dbReference>
<sequence length="80" mass="9118">MKLPRDISGKDLIKTLSRLDYQVTRQTGSHIRLTTQRNGKHSITIPAHDPIKLGTLNGILRGIGEHHKLDRDRLIVILFE</sequence>
<dbReference type="Gene3D" id="3.30.920.30">
    <property type="entry name" value="Hypothetical protein"/>
    <property type="match status" value="1"/>
</dbReference>
<keyword evidence="5" id="KW-0378">Hydrolase</keyword>
<dbReference type="GO" id="GO:0016787">
    <property type="term" value="F:hydrolase activity"/>
    <property type="evidence" value="ECO:0007669"/>
    <property type="project" value="UniProtKB-KW"/>
</dbReference>
<evidence type="ECO:0000256" key="1">
    <source>
        <dbReference type="ARBA" id="ARBA00006620"/>
    </source>
</evidence>
<evidence type="ECO:0000313" key="8">
    <source>
        <dbReference type="EMBL" id="MCC0178164.1"/>
    </source>
</evidence>
<evidence type="ECO:0000256" key="4">
    <source>
        <dbReference type="ARBA" id="ARBA00022759"/>
    </source>
</evidence>
<keyword evidence="4" id="KW-0255">Endonuclease</keyword>
<organism evidence="8 9">
    <name type="scientific">Waterburya agarophytonicola KI4</name>
    <dbReference type="NCBI Taxonomy" id="2874699"/>
    <lineage>
        <taxon>Bacteria</taxon>
        <taxon>Bacillati</taxon>
        <taxon>Cyanobacteriota</taxon>
        <taxon>Cyanophyceae</taxon>
        <taxon>Pleurocapsales</taxon>
        <taxon>Hyellaceae</taxon>
        <taxon>Waterburya</taxon>
        <taxon>Waterburya agarophytonicola</taxon>
    </lineage>
</organism>
<keyword evidence="9" id="KW-1185">Reference proteome</keyword>
<comment type="similarity">
    <text evidence="1">Belongs to the HicA mRNA interferase family.</text>
</comment>
<protein>
    <submittedName>
        <fullName evidence="8">Type II toxin-antitoxin system HicA family toxin</fullName>
    </submittedName>
</protein>
<dbReference type="GO" id="GO:0003729">
    <property type="term" value="F:mRNA binding"/>
    <property type="evidence" value="ECO:0007669"/>
    <property type="project" value="InterPro"/>
</dbReference>
<reference evidence="8" key="1">
    <citation type="journal article" date="2021" name="Antonie Van Leeuwenhoek">
        <title>Draft genome and description of Waterburya agarophytonicola gen. nov. sp. nov. (Pleurocapsales, Cyanobacteria): a seaweed symbiont.</title>
        <authorList>
            <person name="Bonthond G."/>
            <person name="Shalygin S."/>
            <person name="Bayer T."/>
            <person name="Weinberger F."/>
        </authorList>
    </citation>
    <scope>NUCLEOTIDE SEQUENCE</scope>
    <source>
        <strain evidence="8">KI4</strain>
    </source>
</reference>
<dbReference type="RefSeq" id="WP_229641229.1">
    <property type="nucleotide sequence ID" value="NZ_JADWDC010000036.1"/>
</dbReference>
<comment type="caution">
    <text evidence="8">The sequence shown here is derived from an EMBL/GenBank/DDBJ whole genome shotgun (WGS) entry which is preliminary data.</text>
</comment>
<keyword evidence="7" id="KW-0346">Stress response</keyword>
<gene>
    <name evidence="8" type="ORF">I4641_14360</name>
</gene>
<evidence type="ECO:0000256" key="5">
    <source>
        <dbReference type="ARBA" id="ARBA00022801"/>
    </source>
</evidence>
<keyword evidence="2" id="KW-1277">Toxin-antitoxin system</keyword>
<proteinExistence type="inferred from homology"/>
<evidence type="ECO:0000256" key="3">
    <source>
        <dbReference type="ARBA" id="ARBA00022722"/>
    </source>
</evidence>
<accession>A0A964BS48</accession>
<dbReference type="GO" id="GO:0004519">
    <property type="term" value="F:endonuclease activity"/>
    <property type="evidence" value="ECO:0007669"/>
    <property type="project" value="UniProtKB-KW"/>
</dbReference>
<dbReference type="InterPro" id="IPR038570">
    <property type="entry name" value="HicA_sf"/>
</dbReference>
<dbReference type="Proteomes" id="UP000729733">
    <property type="component" value="Unassembled WGS sequence"/>
</dbReference>
<evidence type="ECO:0000313" key="9">
    <source>
        <dbReference type="Proteomes" id="UP000729733"/>
    </source>
</evidence>
<evidence type="ECO:0000256" key="2">
    <source>
        <dbReference type="ARBA" id="ARBA00022649"/>
    </source>
</evidence>
<evidence type="ECO:0000256" key="7">
    <source>
        <dbReference type="ARBA" id="ARBA00023016"/>
    </source>
</evidence>
<evidence type="ECO:0000256" key="6">
    <source>
        <dbReference type="ARBA" id="ARBA00022884"/>
    </source>
</evidence>
<dbReference type="Pfam" id="PF07927">
    <property type="entry name" value="HicA_toxin"/>
    <property type="match status" value="1"/>
</dbReference>
<dbReference type="EMBL" id="JADWDC010000036">
    <property type="protein sequence ID" value="MCC0178164.1"/>
    <property type="molecule type" value="Genomic_DNA"/>
</dbReference>
<name>A0A964BS48_9CYAN</name>